<proteinExistence type="predicted"/>
<gene>
    <name evidence="1" type="ORF">RPERSI_LOCUS8361</name>
</gene>
<dbReference type="EMBL" id="CAJVQC010015050">
    <property type="protein sequence ID" value="CAG8663225.1"/>
    <property type="molecule type" value="Genomic_DNA"/>
</dbReference>
<feature type="non-terminal residue" evidence="1">
    <location>
        <position position="172"/>
    </location>
</feature>
<evidence type="ECO:0000313" key="2">
    <source>
        <dbReference type="Proteomes" id="UP000789920"/>
    </source>
</evidence>
<name>A0ACA9NKI1_9GLOM</name>
<accession>A0ACA9NKI1</accession>
<dbReference type="Proteomes" id="UP000789920">
    <property type="component" value="Unassembled WGS sequence"/>
</dbReference>
<protein>
    <submittedName>
        <fullName evidence="1">20340_t:CDS:1</fullName>
    </submittedName>
</protein>
<keyword evidence="2" id="KW-1185">Reference proteome</keyword>
<evidence type="ECO:0000313" key="1">
    <source>
        <dbReference type="EMBL" id="CAG8663225.1"/>
    </source>
</evidence>
<organism evidence="1 2">
    <name type="scientific">Racocetra persica</name>
    <dbReference type="NCBI Taxonomy" id="160502"/>
    <lineage>
        <taxon>Eukaryota</taxon>
        <taxon>Fungi</taxon>
        <taxon>Fungi incertae sedis</taxon>
        <taxon>Mucoromycota</taxon>
        <taxon>Glomeromycotina</taxon>
        <taxon>Glomeromycetes</taxon>
        <taxon>Diversisporales</taxon>
        <taxon>Gigasporaceae</taxon>
        <taxon>Racocetra</taxon>
    </lineage>
</organism>
<sequence length="172" mass="19527">MLIWSFKHETFNVFVLNGVKTSTTFFNQILAGYVTITGISTLTLILFDFGKLFTSIASIHNFFEVFILTLLLQGGSITSYRAHASSIIYLLISESTTILLPFPYNASLFKFQDLTIDLAFFIQFARIYLATKKNARNGYTSLPQHASDENKSEEHTQSNNGYHDRSLLMRDS</sequence>
<reference evidence="1" key="1">
    <citation type="submission" date="2021-06" db="EMBL/GenBank/DDBJ databases">
        <authorList>
            <person name="Kallberg Y."/>
            <person name="Tangrot J."/>
            <person name="Rosling A."/>
        </authorList>
    </citation>
    <scope>NUCLEOTIDE SEQUENCE</scope>
    <source>
        <strain evidence="1">MA461A</strain>
    </source>
</reference>
<comment type="caution">
    <text evidence="1">The sequence shown here is derived from an EMBL/GenBank/DDBJ whole genome shotgun (WGS) entry which is preliminary data.</text>
</comment>